<accession>A0ABR2VQ70</accession>
<dbReference type="PANTHER" id="PTHR23235:SF120">
    <property type="entry name" value="KRUPPEL-LIKE FACTOR 15"/>
    <property type="match status" value="1"/>
</dbReference>
<keyword evidence="3" id="KW-0862">Zinc</keyword>
<dbReference type="Proteomes" id="UP001479436">
    <property type="component" value="Unassembled WGS sequence"/>
</dbReference>
<evidence type="ECO:0000256" key="5">
    <source>
        <dbReference type="SAM" id="MobiDB-lite"/>
    </source>
</evidence>
<comment type="caution">
    <text evidence="7">The sequence shown here is derived from an EMBL/GenBank/DDBJ whole genome shotgun (WGS) entry which is preliminary data.</text>
</comment>
<feature type="region of interest" description="Disordered" evidence="5">
    <location>
        <begin position="325"/>
        <end position="344"/>
    </location>
</feature>
<proteinExistence type="predicted"/>
<evidence type="ECO:0000256" key="2">
    <source>
        <dbReference type="ARBA" id="ARBA00022771"/>
    </source>
</evidence>
<dbReference type="PROSITE" id="PS50157">
    <property type="entry name" value="ZINC_FINGER_C2H2_2"/>
    <property type="match status" value="3"/>
</dbReference>
<dbReference type="Gene3D" id="3.30.160.60">
    <property type="entry name" value="Classic Zinc Finger"/>
    <property type="match status" value="3"/>
</dbReference>
<dbReference type="InterPro" id="IPR036236">
    <property type="entry name" value="Znf_C2H2_sf"/>
</dbReference>
<evidence type="ECO:0000313" key="8">
    <source>
        <dbReference type="Proteomes" id="UP001479436"/>
    </source>
</evidence>
<evidence type="ECO:0000259" key="6">
    <source>
        <dbReference type="PROSITE" id="PS50157"/>
    </source>
</evidence>
<organism evidence="7 8">
    <name type="scientific">Basidiobolus ranarum</name>
    <dbReference type="NCBI Taxonomy" id="34480"/>
    <lineage>
        <taxon>Eukaryota</taxon>
        <taxon>Fungi</taxon>
        <taxon>Fungi incertae sedis</taxon>
        <taxon>Zoopagomycota</taxon>
        <taxon>Entomophthoromycotina</taxon>
        <taxon>Basidiobolomycetes</taxon>
        <taxon>Basidiobolales</taxon>
        <taxon>Basidiobolaceae</taxon>
        <taxon>Basidiobolus</taxon>
    </lineage>
</organism>
<sequence length="344" mass="38054">MNDVANLSATTPVSANFSNIQSPGFPVWSYSSPISPVFPSGSNDVFFNNSMMNTSNSLAIDPIYTRMHFTTTIPCHMDSDLEKIDPDVPIHPENFASDVSSSIKPSFLLQGASFVNESPSPQLVPDQLSPTFSSALMTPTTENFPNMLYVPWEVGLMDPQCGLIDFSTPQTPTKFEMPGLTDMPLSATQLSFNPNPALNILNSPTADNFQSSNTNVSNVSQVYTCTYPNCKKTFSCIYNLRSHYRIHSTERPFKCDSCQQSFSRNHDLKRHQKIHLGIKPYRCTKCDRTFGRLDALKRHTLVKRCAERASKEKLPHSTGTYIAPGRATASIESGNDQAEASISA</sequence>
<keyword evidence="8" id="KW-1185">Reference proteome</keyword>
<evidence type="ECO:0000256" key="3">
    <source>
        <dbReference type="ARBA" id="ARBA00022833"/>
    </source>
</evidence>
<dbReference type="SMART" id="SM00355">
    <property type="entry name" value="ZnF_C2H2"/>
    <property type="match status" value="3"/>
</dbReference>
<gene>
    <name evidence="7" type="ORF">K7432_014651</name>
</gene>
<feature type="domain" description="C2H2-type" evidence="6">
    <location>
        <begin position="281"/>
        <end position="309"/>
    </location>
</feature>
<reference evidence="7 8" key="1">
    <citation type="submission" date="2023-04" db="EMBL/GenBank/DDBJ databases">
        <title>Genome of Basidiobolus ranarum AG-B5.</title>
        <authorList>
            <person name="Stajich J.E."/>
            <person name="Carter-House D."/>
            <person name="Gryganskyi A."/>
        </authorList>
    </citation>
    <scope>NUCLEOTIDE SEQUENCE [LARGE SCALE GENOMIC DNA]</scope>
    <source>
        <strain evidence="7 8">AG-B5</strain>
    </source>
</reference>
<dbReference type="EMBL" id="JASJQH010008599">
    <property type="protein sequence ID" value="KAK9687793.1"/>
    <property type="molecule type" value="Genomic_DNA"/>
</dbReference>
<keyword evidence="2 4" id="KW-0863">Zinc-finger</keyword>
<keyword evidence="1" id="KW-0479">Metal-binding</keyword>
<feature type="domain" description="C2H2-type" evidence="6">
    <location>
        <begin position="253"/>
        <end position="280"/>
    </location>
</feature>
<dbReference type="Pfam" id="PF00096">
    <property type="entry name" value="zf-C2H2"/>
    <property type="match status" value="2"/>
</dbReference>
<feature type="compositionally biased region" description="Polar residues" evidence="5">
    <location>
        <begin position="330"/>
        <end position="344"/>
    </location>
</feature>
<dbReference type="SUPFAM" id="SSF57667">
    <property type="entry name" value="beta-beta-alpha zinc fingers"/>
    <property type="match status" value="2"/>
</dbReference>
<evidence type="ECO:0000313" key="7">
    <source>
        <dbReference type="EMBL" id="KAK9687793.1"/>
    </source>
</evidence>
<dbReference type="PROSITE" id="PS00028">
    <property type="entry name" value="ZINC_FINGER_C2H2_1"/>
    <property type="match status" value="2"/>
</dbReference>
<protein>
    <recommendedName>
        <fullName evidence="6">C2H2-type domain-containing protein</fullName>
    </recommendedName>
</protein>
<feature type="domain" description="C2H2-type" evidence="6">
    <location>
        <begin position="223"/>
        <end position="252"/>
    </location>
</feature>
<evidence type="ECO:0000256" key="1">
    <source>
        <dbReference type="ARBA" id="ARBA00022723"/>
    </source>
</evidence>
<name>A0ABR2VQ70_9FUNG</name>
<dbReference type="PANTHER" id="PTHR23235">
    <property type="entry name" value="KRUEPPEL-LIKE TRANSCRIPTION FACTOR"/>
    <property type="match status" value="1"/>
</dbReference>
<evidence type="ECO:0000256" key="4">
    <source>
        <dbReference type="PROSITE-ProRule" id="PRU00042"/>
    </source>
</evidence>
<dbReference type="InterPro" id="IPR013087">
    <property type="entry name" value="Znf_C2H2_type"/>
</dbReference>